<dbReference type="EMBL" id="HG937516">
    <property type="protein sequence ID" value="CDN40819.1"/>
    <property type="molecule type" value="Genomic_DNA"/>
</dbReference>
<dbReference type="Proteomes" id="UP000261764">
    <property type="component" value="Chromosome I"/>
</dbReference>
<accession>A0A292IIP9</accession>
<proteinExistence type="predicted"/>
<name>A0A292IIP9_9MOLU</name>
<dbReference type="RefSeq" id="WP_343251452.1">
    <property type="nucleotide sequence ID" value="NZ_HG937516.1"/>
</dbReference>
<evidence type="ECO:0000313" key="2">
    <source>
        <dbReference type="Proteomes" id="UP000261764"/>
    </source>
</evidence>
<protein>
    <submittedName>
        <fullName evidence="1">Uncharacterized protein</fullName>
    </submittedName>
</protein>
<keyword evidence="2" id="KW-1185">Reference proteome</keyword>
<organism evidence="1 2">
    <name type="scientific">Mycoplasma amphoriforme A39</name>
    <dbReference type="NCBI Taxonomy" id="572419"/>
    <lineage>
        <taxon>Bacteria</taxon>
        <taxon>Bacillati</taxon>
        <taxon>Mycoplasmatota</taxon>
        <taxon>Mollicutes</taxon>
        <taxon>Mycoplasmataceae</taxon>
        <taxon>Mycoplasma</taxon>
    </lineage>
</organism>
<dbReference type="AlphaFoldDB" id="A0A292IIP9"/>
<sequence length="355" mass="41608">MEPKKIKINKILSILENFMNKFLTWKTVSNKTPFSDEYILLKPFGLKSSILKSTYELAIIENAFTHMFRFFYALKFNCFHNDSIAVMDAHFGYQMYQRIGPKILSEKMSFVDFQAVTDMYHDCLQFLKKLIAKTIMIDDHSNLKQLARWCVFLARLDYLYTNNYPKSTHFAKITKINQYVNELIDLINIANPLIFESPIFNQSKILYKPYLGIGSRVLFSVDANMVINNATIEISTDEDYGLNKTKVVKLIAQYLALQLTKTAPPELKKINPLKISDGLFNSYQNLKINKLIFYRARFGEMEYADLSKIKTKQIDYHLYQISKWWMQYIHNQKSKLTKIEQSKKNDSEASKELLS</sequence>
<dbReference type="KEGG" id="mamp:MAMA39_07020"/>
<reference evidence="1 2" key="1">
    <citation type="journal article" date="2015" name="Clin. Infect. Dis.">
        <title>Genomic Investigations unmask Mycoplasma amphoriforme, a new respiratory pathogen.</title>
        <authorList>
            <person name="Gillespie S.H."/>
            <person name="Ling C.L."/>
            <person name="Oravcova K."/>
            <person name="Pinheiro M."/>
            <person name="Wells L."/>
            <person name="Bryant J.M."/>
            <person name="McHugh T.D."/>
            <person name="Bebear C."/>
            <person name="Webster D."/>
            <person name="Harris S.R."/>
            <person name="Seth-Smith H.M."/>
            <person name="Thomson N.R."/>
        </authorList>
    </citation>
    <scope>NUCLEOTIDE SEQUENCE [LARGE SCALE GENOMIC DNA]</scope>
    <source>
        <strain evidence="1 2">A39</strain>
    </source>
</reference>
<gene>
    <name evidence="1" type="ORF">MAMA39_07020</name>
</gene>
<evidence type="ECO:0000313" key="1">
    <source>
        <dbReference type="EMBL" id="CDN40819.1"/>
    </source>
</evidence>